<feature type="transmembrane region" description="Helical" evidence="6">
    <location>
        <begin position="127"/>
        <end position="147"/>
    </location>
</feature>
<dbReference type="PANTHER" id="PTHR32322:SF2">
    <property type="entry name" value="EAMA DOMAIN-CONTAINING PROTEIN"/>
    <property type="match status" value="1"/>
</dbReference>
<dbReference type="InterPro" id="IPR050638">
    <property type="entry name" value="AA-Vitamin_Transporters"/>
</dbReference>
<evidence type="ECO:0000256" key="3">
    <source>
        <dbReference type="ARBA" id="ARBA00022692"/>
    </source>
</evidence>
<feature type="transmembrane region" description="Helical" evidence="6">
    <location>
        <begin position="182"/>
        <end position="208"/>
    </location>
</feature>
<comment type="similarity">
    <text evidence="2">Belongs to the EamA transporter family.</text>
</comment>
<evidence type="ECO:0000256" key="4">
    <source>
        <dbReference type="ARBA" id="ARBA00022989"/>
    </source>
</evidence>
<dbReference type="InterPro" id="IPR037185">
    <property type="entry name" value="EmrE-like"/>
</dbReference>
<dbReference type="SUPFAM" id="SSF103481">
    <property type="entry name" value="Multidrug resistance efflux transporter EmrE"/>
    <property type="match status" value="2"/>
</dbReference>
<feature type="transmembrane region" description="Helical" evidence="6">
    <location>
        <begin position="153"/>
        <end position="170"/>
    </location>
</feature>
<dbReference type="PANTHER" id="PTHR32322">
    <property type="entry name" value="INNER MEMBRANE TRANSPORTER"/>
    <property type="match status" value="1"/>
</dbReference>
<proteinExistence type="inferred from homology"/>
<organism evidence="9 10">
    <name type="scientific">Nocardia jiangsuensis</name>
    <dbReference type="NCBI Taxonomy" id="1691563"/>
    <lineage>
        <taxon>Bacteria</taxon>
        <taxon>Bacillati</taxon>
        <taxon>Actinomycetota</taxon>
        <taxon>Actinomycetes</taxon>
        <taxon>Mycobacteriales</taxon>
        <taxon>Nocardiaceae</taxon>
        <taxon>Nocardia</taxon>
    </lineage>
</organism>
<feature type="transmembrane region" description="Helical" evidence="6">
    <location>
        <begin position="278"/>
        <end position="294"/>
    </location>
</feature>
<dbReference type="EMBL" id="JBHSAX010000017">
    <property type="protein sequence ID" value="MFC3964587.1"/>
    <property type="molecule type" value="Genomic_DNA"/>
</dbReference>
<name>A0ABV8DWR3_9NOCA</name>
<dbReference type="InterPro" id="IPR000620">
    <property type="entry name" value="EamA_dom"/>
</dbReference>
<reference evidence="10" key="1">
    <citation type="journal article" date="2019" name="Int. J. Syst. Evol. Microbiol.">
        <title>The Global Catalogue of Microorganisms (GCM) 10K type strain sequencing project: providing services to taxonomists for standard genome sequencing and annotation.</title>
        <authorList>
            <consortium name="The Broad Institute Genomics Platform"/>
            <consortium name="The Broad Institute Genome Sequencing Center for Infectious Disease"/>
            <person name="Wu L."/>
            <person name="Ma J."/>
        </authorList>
    </citation>
    <scope>NUCLEOTIDE SEQUENCE [LARGE SCALE GENOMIC DNA]</scope>
    <source>
        <strain evidence="10">CGMCC 4.7330</strain>
    </source>
</reference>
<gene>
    <name evidence="9" type="ORF">ACFO0B_21600</name>
</gene>
<evidence type="ECO:0000256" key="1">
    <source>
        <dbReference type="ARBA" id="ARBA00004141"/>
    </source>
</evidence>
<evidence type="ECO:0000313" key="9">
    <source>
        <dbReference type="EMBL" id="MFC3964587.1"/>
    </source>
</evidence>
<evidence type="ECO:0000259" key="8">
    <source>
        <dbReference type="Pfam" id="PF00892"/>
    </source>
</evidence>
<keyword evidence="10" id="KW-1185">Reference proteome</keyword>
<keyword evidence="7" id="KW-0732">Signal</keyword>
<feature type="transmembrane region" description="Helical" evidence="6">
    <location>
        <begin position="220"/>
        <end position="240"/>
    </location>
</feature>
<protein>
    <submittedName>
        <fullName evidence="9">DMT family transporter</fullName>
    </submittedName>
</protein>
<feature type="transmembrane region" description="Helical" evidence="6">
    <location>
        <begin position="35"/>
        <end position="57"/>
    </location>
</feature>
<comment type="subcellular location">
    <subcellularLocation>
        <location evidence="1">Membrane</location>
        <topology evidence="1">Multi-pass membrane protein</topology>
    </subcellularLocation>
</comment>
<sequence length="316" mass="31779">MSRAALGVWLTVASGLAFAASGPLVKAVLGAGWSAGAVLAARLTGAAAVMLLLAAFADPRGLWAGRRELRTVVPFGAVGVAGVQASFFLSLATLQVAVTLMIQFLAPVVVIAWHWVVGRRRPSTGTLAGAAVTLAGAALVVQVFGAGSPDPVGLAWAGLSMIGNAVFFLLSERSTARLSPVALLGSGLTVAALTTWLLIGIGALPLVVGAGTALMDHRELPVPLALTLLVLVSTVLAYLCGVAGAARLGATLMSLVLLSEVLFAVGLSWLLLGEAVTPLQLVGSVLVVAGLAVANRAAEPVIAVPLGGIEPDEEGR</sequence>
<dbReference type="Pfam" id="PF00892">
    <property type="entry name" value="EamA"/>
    <property type="match status" value="2"/>
</dbReference>
<feature type="domain" description="EamA" evidence="8">
    <location>
        <begin position="153"/>
        <end position="295"/>
    </location>
</feature>
<evidence type="ECO:0000256" key="7">
    <source>
        <dbReference type="SAM" id="SignalP"/>
    </source>
</evidence>
<evidence type="ECO:0000313" key="10">
    <source>
        <dbReference type="Proteomes" id="UP001595696"/>
    </source>
</evidence>
<dbReference type="RefSeq" id="WP_378614578.1">
    <property type="nucleotide sequence ID" value="NZ_JBHSAX010000017.1"/>
</dbReference>
<feature type="transmembrane region" description="Helical" evidence="6">
    <location>
        <begin position="252"/>
        <end position="272"/>
    </location>
</feature>
<keyword evidence="3 6" id="KW-0812">Transmembrane</keyword>
<feature type="chain" id="PRO_5045730847" evidence="7">
    <location>
        <begin position="20"/>
        <end position="316"/>
    </location>
</feature>
<evidence type="ECO:0000256" key="6">
    <source>
        <dbReference type="SAM" id="Phobius"/>
    </source>
</evidence>
<feature type="transmembrane region" description="Helical" evidence="6">
    <location>
        <begin position="94"/>
        <end position="115"/>
    </location>
</feature>
<accession>A0ABV8DWR3</accession>
<feature type="transmembrane region" description="Helical" evidence="6">
    <location>
        <begin position="69"/>
        <end position="88"/>
    </location>
</feature>
<evidence type="ECO:0000256" key="2">
    <source>
        <dbReference type="ARBA" id="ARBA00007362"/>
    </source>
</evidence>
<comment type="caution">
    <text evidence="9">The sequence shown here is derived from an EMBL/GenBank/DDBJ whole genome shotgun (WGS) entry which is preliminary data.</text>
</comment>
<keyword evidence="4 6" id="KW-1133">Transmembrane helix</keyword>
<evidence type="ECO:0000256" key="5">
    <source>
        <dbReference type="ARBA" id="ARBA00023136"/>
    </source>
</evidence>
<dbReference type="Proteomes" id="UP001595696">
    <property type="component" value="Unassembled WGS sequence"/>
</dbReference>
<keyword evidence="5 6" id="KW-0472">Membrane</keyword>
<feature type="domain" description="EamA" evidence="8">
    <location>
        <begin position="6"/>
        <end position="141"/>
    </location>
</feature>
<feature type="signal peptide" evidence="7">
    <location>
        <begin position="1"/>
        <end position="19"/>
    </location>
</feature>